<dbReference type="AlphaFoldDB" id="J9G6U2"/>
<proteinExistence type="predicted"/>
<organism evidence="1">
    <name type="scientific">gut metagenome</name>
    <dbReference type="NCBI Taxonomy" id="749906"/>
    <lineage>
        <taxon>unclassified sequences</taxon>
        <taxon>metagenomes</taxon>
        <taxon>organismal metagenomes</taxon>
    </lineage>
</organism>
<evidence type="ECO:0000313" key="1">
    <source>
        <dbReference type="EMBL" id="EJX02564.1"/>
    </source>
</evidence>
<dbReference type="EMBL" id="AMCI01002493">
    <property type="protein sequence ID" value="EJX02564.1"/>
    <property type="molecule type" value="Genomic_DNA"/>
</dbReference>
<protein>
    <submittedName>
        <fullName evidence="1">Uncharacterized protein</fullName>
    </submittedName>
</protein>
<name>J9G6U2_9ZZZZ</name>
<dbReference type="Gene3D" id="3.40.50.150">
    <property type="entry name" value="Vaccinia Virus protein VP39"/>
    <property type="match status" value="1"/>
</dbReference>
<sequence length="183" mass="19547">RSALHEDTQCTFVLANEVAADRMKAAFEHTVGADVLTLAEWLGEKKCASYDVALLPQGLAFHEEVPVILKGIQASLLAGGMLAMVETEPHASINLLEGADPAWWSAESNGHGVCRLATADAWTEALDRAGFAVERADEASLALSPRLLLVGTKKKDEKTSEALSVENPVRVLIAQDAPIGRYG</sequence>
<dbReference type="SUPFAM" id="SSF53335">
    <property type="entry name" value="S-adenosyl-L-methionine-dependent methyltransferases"/>
    <property type="match status" value="1"/>
</dbReference>
<dbReference type="InterPro" id="IPR029063">
    <property type="entry name" value="SAM-dependent_MTases_sf"/>
</dbReference>
<comment type="caution">
    <text evidence="1">The sequence shown here is derived from an EMBL/GenBank/DDBJ whole genome shotgun (WGS) entry which is preliminary data.</text>
</comment>
<reference evidence="1" key="1">
    <citation type="journal article" date="2012" name="PLoS ONE">
        <title>Gene sets for utilization of primary and secondary nutrition supplies in the distal gut of endangered iberian lynx.</title>
        <authorList>
            <person name="Alcaide M."/>
            <person name="Messina E."/>
            <person name="Richter M."/>
            <person name="Bargiela R."/>
            <person name="Peplies J."/>
            <person name="Huws S.A."/>
            <person name="Newbold C.J."/>
            <person name="Golyshin P.N."/>
            <person name="Simon M.A."/>
            <person name="Lopez G."/>
            <person name="Yakimov M.M."/>
            <person name="Ferrer M."/>
        </authorList>
    </citation>
    <scope>NUCLEOTIDE SEQUENCE</scope>
</reference>
<accession>J9G6U2</accession>
<feature type="non-terminal residue" evidence="1">
    <location>
        <position position="1"/>
    </location>
</feature>
<gene>
    <name evidence="1" type="ORF">EVA_09330</name>
</gene>